<reference evidence="3 4" key="1">
    <citation type="submission" date="2015-04" db="EMBL/GenBank/DDBJ databases">
        <title>Complete genome sequence of Schizopora paradoxa KUC8140, a cosmopolitan wood degrader in East Asia.</title>
        <authorList>
            <consortium name="DOE Joint Genome Institute"/>
            <person name="Min B."/>
            <person name="Park H."/>
            <person name="Jang Y."/>
            <person name="Kim J.-J."/>
            <person name="Kim K.H."/>
            <person name="Pangilinan J."/>
            <person name="Lipzen A."/>
            <person name="Riley R."/>
            <person name="Grigoriev I.V."/>
            <person name="Spatafora J.W."/>
            <person name="Choi I.-G."/>
        </authorList>
    </citation>
    <scope>NUCLEOTIDE SEQUENCE [LARGE SCALE GENOMIC DNA]</scope>
    <source>
        <strain evidence="3 4">KUC8140</strain>
    </source>
</reference>
<feature type="compositionally biased region" description="Polar residues" evidence="1">
    <location>
        <begin position="715"/>
        <end position="727"/>
    </location>
</feature>
<proteinExistence type="predicted"/>
<feature type="compositionally biased region" description="Acidic residues" evidence="1">
    <location>
        <begin position="644"/>
        <end position="666"/>
    </location>
</feature>
<feature type="region of interest" description="Disordered" evidence="1">
    <location>
        <begin position="643"/>
        <end position="1006"/>
    </location>
</feature>
<evidence type="ECO:0000313" key="3">
    <source>
        <dbReference type="EMBL" id="KLO18960.1"/>
    </source>
</evidence>
<feature type="compositionally biased region" description="Basic residues" evidence="1">
    <location>
        <begin position="930"/>
        <end position="939"/>
    </location>
</feature>
<dbReference type="Gene3D" id="2.60.200.20">
    <property type="match status" value="1"/>
</dbReference>
<name>A0A0H2S3Y6_9AGAM</name>
<sequence length="1006" mass="110869">MADASEVGRYGTIRLMKRTEEDGVVASYPIDDEVVTFGRDPTCSVRLYYQWVSTLHCKIIFEERKVRYAFLQVMGGNGVVVDGCQVLPIRSGATSEPTTIPLINGSNFIIHKKRFVFNYPPKELRPHLFTPAAKRRGSLRLSMITSAQVFSPRPSMNPRENLRILQSPLRPFAGSDSGDDEVVKLVDGNHPKVVEEEQDLVILESVENVSPAKALPPQPQVTPRRKSMPSLHRAVLIRSAQRAQQQLHHRNVVQDADDVLDPELEDVDEEEEVEEAIIADLSPSEESEEEPDNRDAMLEDEDLEVYNEDGTEGTGTDNQEEDDMDDQTTPTTGFRSMLENIRPMPSLFSRFTSGEKTPRKVGPQRPPPGSRMSLAPGLDEDDQDLSSAETSASKRGVKQEEDVSSIPARPIVSAEERQAIIDRRKSAMKAPSPDFEHVPGSRRTSALPPPIQQSPFKKIGKGIDDGEETKAVLARMQETLEDMRAKKSSAVPASPGIGRGQGMLSPSPEKPTFSLLARGVSPRMQSPVFTAPTRQAPILEDHQMDDADELDVKKDEEDSRLSAIRTTKDVPKTPRLDGVRDLFRVPTNPATPSFRGMRELFGKTDAVPKQARTPRLEGVKEMFAEPKKVDSPRYDGVEDMMTIPEEEDIDITGLDEEASADVVEEPSADKLCSTRPTRSIPKAGARARQKALRGNVTDSSTMADDEASLLEDHSSMSSGTEPSQGSSEAILPQRAIRARRPKLPPSDVNEQSVDEPKAKTRRGRPPSIEEDDSPTTAEQGSSTSPPSEVDAPKPRRKAATSSSTENDEQPAPKTRRRTAKKAAEDHEPSDSVVPNPKPATDGRRTRSRAASVEHLEEEDPLDSIPRQSSPERSTAAKGRRGTRAKPSKEVESIPETDEQESAPPPVRKALGRPRRVKEEPSDDVLDTAPPKKKVGGGRRKVIDVDVSSDNVQGKENTPEPSPISPIDVGMGFKEEKKAGEKSTRATRVKREEKPTTTRTTRARSRK</sequence>
<protein>
    <recommendedName>
        <fullName evidence="2">FHA domain-containing protein</fullName>
    </recommendedName>
</protein>
<evidence type="ECO:0000313" key="4">
    <source>
        <dbReference type="Proteomes" id="UP000053477"/>
    </source>
</evidence>
<feature type="compositionally biased region" description="Acidic residues" evidence="1">
    <location>
        <begin position="266"/>
        <end position="311"/>
    </location>
</feature>
<feature type="region of interest" description="Disordered" evidence="1">
    <location>
        <begin position="266"/>
        <end position="464"/>
    </location>
</feature>
<keyword evidence="4" id="KW-1185">Reference proteome</keyword>
<feature type="region of interest" description="Disordered" evidence="1">
    <location>
        <begin position="483"/>
        <end position="546"/>
    </location>
</feature>
<gene>
    <name evidence="3" type="ORF">SCHPADRAFT_865893</name>
</gene>
<evidence type="ECO:0000259" key="2">
    <source>
        <dbReference type="PROSITE" id="PS50006"/>
    </source>
</evidence>
<dbReference type="InterPro" id="IPR000253">
    <property type="entry name" value="FHA_dom"/>
</dbReference>
<evidence type="ECO:0000256" key="1">
    <source>
        <dbReference type="SAM" id="MobiDB-lite"/>
    </source>
</evidence>
<dbReference type="InterPro" id="IPR008984">
    <property type="entry name" value="SMAD_FHA_dom_sf"/>
</dbReference>
<dbReference type="SUPFAM" id="SSF49879">
    <property type="entry name" value="SMAD/FHA domain"/>
    <property type="match status" value="1"/>
</dbReference>
<organism evidence="3 4">
    <name type="scientific">Schizopora paradoxa</name>
    <dbReference type="NCBI Taxonomy" id="27342"/>
    <lineage>
        <taxon>Eukaryota</taxon>
        <taxon>Fungi</taxon>
        <taxon>Dikarya</taxon>
        <taxon>Basidiomycota</taxon>
        <taxon>Agaricomycotina</taxon>
        <taxon>Agaricomycetes</taxon>
        <taxon>Hymenochaetales</taxon>
        <taxon>Schizoporaceae</taxon>
        <taxon>Schizopora</taxon>
    </lineage>
</organism>
<dbReference type="STRING" id="27342.A0A0H2S3Y6"/>
<dbReference type="Proteomes" id="UP000053477">
    <property type="component" value="Unassembled WGS sequence"/>
</dbReference>
<feature type="compositionally biased region" description="Basic and acidic residues" evidence="1">
    <location>
        <begin position="414"/>
        <end position="425"/>
    </location>
</feature>
<dbReference type="OrthoDB" id="6288785at2759"/>
<dbReference type="Pfam" id="PF00498">
    <property type="entry name" value="FHA"/>
    <property type="match status" value="1"/>
</dbReference>
<dbReference type="PROSITE" id="PS50006">
    <property type="entry name" value="FHA_DOMAIN"/>
    <property type="match status" value="1"/>
</dbReference>
<accession>A0A0H2S3Y6</accession>
<dbReference type="InParanoid" id="A0A0H2S3Y6"/>
<dbReference type="SMART" id="SM00240">
    <property type="entry name" value="FHA"/>
    <property type="match status" value="1"/>
</dbReference>
<feature type="domain" description="FHA" evidence="2">
    <location>
        <begin position="35"/>
        <end position="86"/>
    </location>
</feature>
<dbReference type="EMBL" id="KQ085890">
    <property type="protein sequence ID" value="KLO18960.1"/>
    <property type="molecule type" value="Genomic_DNA"/>
</dbReference>
<feature type="compositionally biased region" description="Basic and acidic residues" evidence="1">
    <location>
        <begin position="972"/>
        <end position="995"/>
    </location>
</feature>
<dbReference type="AlphaFoldDB" id="A0A0H2S3Y6"/>
<feature type="compositionally biased region" description="Polar residues" evidence="1">
    <location>
        <begin position="774"/>
        <end position="786"/>
    </location>
</feature>